<sequence length="102" mass="10704">MTVSGKRLLLIALMLSGASKTVGAVTLNDALATAYNTSPDLGAQRAVLRQLDEDVSTAVAGTRPTITGGATFERSKTAEPSFSRRARARRNSARPTRTSTPA</sequence>
<feature type="chain" id="PRO_5020538413" description="TolC family protein" evidence="2">
    <location>
        <begin position="25"/>
        <end position="102"/>
    </location>
</feature>
<reference evidence="4" key="1">
    <citation type="submission" date="2019-04" db="EMBL/GenBank/DDBJ databases">
        <title>Complete genome sequence of Sphingomonas sp. W1-2-3.</title>
        <authorList>
            <person name="Im W.T."/>
        </authorList>
    </citation>
    <scope>NUCLEOTIDE SEQUENCE [LARGE SCALE GENOMIC DNA]</scope>
    <source>
        <strain evidence="4">W1-2-3</strain>
    </source>
</reference>
<evidence type="ECO:0000313" key="3">
    <source>
        <dbReference type="EMBL" id="QCI78753.1"/>
    </source>
</evidence>
<dbReference type="KEGG" id="hgn:E6W36_01260"/>
<feature type="region of interest" description="Disordered" evidence="1">
    <location>
        <begin position="60"/>
        <end position="102"/>
    </location>
</feature>
<evidence type="ECO:0000256" key="2">
    <source>
        <dbReference type="SAM" id="SignalP"/>
    </source>
</evidence>
<gene>
    <name evidence="3" type="ORF">E6W36_01260</name>
</gene>
<protein>
    <recommendedName>
        <fullName evidence="5">TolC family protein</fullName>
    </recommendedName>
</protein>
<dbReference type="EMBL" id="CP039704">
    <property type="protein sequence ID" value="QCI78753.1"/>
    <property type="molecule type" value="Genomic_DNA"/>
</dbReference>
<keyword evidence="2" id="KW-0732">Signal</keyword>
<dbReference type="Proteomes" id="UP000298714">
    <property type="component" value="Chromosome"/>
</dbReference>
<dbReference type="RefSeq" id="WP_222873513.1">
    <property type="nucleotide sequence ID" value="NZ_CP039704.1"/>
</dbReference>
<name>A0A4D7C7T1_9SPHN</name>
<feature type="signal peptide" evidence="2">
    <location>
        <begin position="1"/>
        <end position="24"/>
    </location>
</feature>
<organism evidence="3 4">
    <name type="scientific">Hankyongella ginsenosidimutans</name>
    <dbReference type="NCBI Taxonomy" id="1763828"/>
    <lineage>
        <taxon>Bacteria</taxon>
        <taxon>Pseudomonadati</taxon>
        <taxon>Pseudomonadota</taxon>
        <taxon>Alphaproteobacteria</taxon>
        <taxon>Sphingomonadales</taxon>
        <taxon>Sphingomonadaceae</taxon>
        <taxon>Hankyongella</taxon>
    </lineage>
</organism>
<dbReference type="AlphaFoldDB" id="A0A4D7C7T1"/>
<proteinExistence type="predicted"/>
<keyword evidence="4" id="KW-1185">Reference proteome</keyword>
<evidence type="ECO:0000313" key="4">
    <source>
        <dbReference type="Proteomes" id="UP000298714"/>
    </source>
</evidence>
<evidence type="ECO:0000256" key="1">
    <source>
        <dbReference type="SAM" id="MobiDB-lite"/>
    </source>
</evidence>
<evidence type="ECO:0008006" key="5">
    <source>
        <dbReference type="Google" id="ProtNLM"/>
    </source>
</evidence>
<feature type="compositionally biased region" description="Low complexity" evidence="1">
    <location>
        <begin position="93"/>
        <end position="102"/>
    </location>
</feature>
<dbReference type="SUPFAM" id="SSF56954">
    <property type="entry name" value="Outer membrane efflux proteins (OEP)"/>
    <property type="match status" value="1"/>
</dbReference>
<accession>A0A4D7C7T1</accession>
<dbReference type="Gene3D" id="1.20.1600.10">
    <property type="entry name" value="Outer membrane efflux proteins (OEP)"/>
    <property type="match status" value="1"/>
</dbReference>